<reference evidence="2 3" key="1">
    <citation type="journal article" date="2022" name="Allergy">
        <title>Genome assembly and annotation of Periplaneta americana reveal a comprehensive cockroach allergen profile.</title>
        <authorList>
            <person name="Wang L."/>
            <person name="Xiong Q."/>
            <person name="Saelim N."/>
            <person name="Wang L."/>
            <person name="Nong W."/>
            <person name="Wan A.T."/>
            <person name="Shi M."/>
            <person name="Liu X."/>
            <person name="Cao Q."/>
            <person name="Hui J.H.L."/>
            <person name="Sookrung N."/>
            <person name="Leung T.F."/>
            <person name="Tungtrongchitr A."/>
            <person name="Tsui S.K.W."/>
        </authorList>
    </citation>
    <scope>NUCLEOTIDE SEQUENCE [LARGE SCALE GENOMIC DNA]</scope>
    <source>
        <strain evidence="2">PWHHKU_190912</strain>
    </source>
</reference>
<sequence>MAGLCLLCFFVLEISSSKCYSYVAASHVVIWGRVSVKRPLIEGETISEQVVQAAFSFIVATRSCLHQLPASRIALAFTSSCWGFLVQLPTSHFFNKILGNTGLGEWQVRARLDTRHGQLGAGPAGV</sequence>
<evidence type="ECO:0000313" key="3">
    <source>
        <dbReference type="Proteomes" id="UP001148838"/>
    </source>
</evidence>
<name>A0ABQ8TPI3_PERAM</name>
<dbReference type="EMBL" id="JAJSOF020000005">
    <property type="protein sequence ID" value="KAJ4448208.1"/>
    <property type="molecule type" value="Genomic_DNA"/>
</dbReference>
<keyword evidence="3" id="KW-1185">Reference proteome</keyword>
<evidence type="ECO:0000256" key="1">
    <source>
        <dbReference type="SAM" id="SignalP"/>
    </source>
</evidence>
<keyword evidence="1" id="KW-0732">Signal</keyword>
<comment type="caution">
    <text evidence="2">The sequence shown here is derived from an EMBL/GenBank/DDBJ whole genome shotgun (WGS) entry which is preliminary data.</text>
</comment>
<evidence type="ECO:0008006" key="4">
    <source>
        <dbReference type="Google" id="ProtNLM"/>
    </source>
</evidence>
<gene>
    <name evidence="2" type="ORF">ANN_10222</name>
</gene>
<protein>
    <recommendedName>
        <fullName evidence="4">Secreted protein</fullName>
    </recommendedName>
</protein>
<evidence type="ECO:0000313" key="2">
    <source>
        <dbReference type="EMBL" id="KAJ4448208.1"/>
    </source>
</evidence>
<dbReference type="Proteomes" id="UP001148838">
    <property type="component" value="Unassembled WGS sequence"/>
</dbReference>
<accession>A0ABQ8TPI3</accession>
<proteinExistence type="predicted"/>
<feature type="signal peptide" evidence="1">
    <location>
        <begin position="1"/>
        <end position="19"/>
    </location>
</feature>
<organism evidence="2 3">
    <name type="scientific">Periplaneta americana</name>
    <name type="common">American cockroach</name>
    <name type="synonym">Blatta americana</name>
    <dbReference type="NCBI Taxonomy" id="6978"/>
    <lineage>
        <taxon>Eukaryota</taxon>
        <taxon>Metazoa</taxon>
        <taxon>Ecdysozoa</taxon>
        <taxon>Arthropoda</taxon>
        <taxon>Hexapoda</taxon>
        <taxon>Insecta</taxon>
        <taxon>Pterygota</taxon>
        <taxon>Neoptera</taxon>
        <taxon>Polyneoptera</taxon>
        <taxon>Dictyoptera</taxon>
        <taxon>Blattodea</taxon>
        <taxon>Blattoidea</taxon>
        <taxon>Blattidae</taxon>
        <taxon>Blattinae</taxon>
        <taxon>Periplaneta</taxon>
    </lineage>
</organism>
<feature type="chain" id="PRO_5046419077" description="Secreted protein" evidence="1">
    <location>
        <begin position="20"/>
        <end position="126"/>
    </location>
</feature>